<keyword evidence="4 10" id="KW-0456">Lyase</keyword>
<comment type="pathway">
    <text evidence="1">Porphyrin-containing compound metabolism; protoporphyrin-IX biosynthesis; coproporphyrinogen-III from 5-aminolevulinate: step 3/4.</text>
</comment>
<evidence type="ECO:0000256" key="3">
    <source>
        <dbReference type="ARBA" id="ARBA00013109"/>
    </source>
</evidence>
<feature type="domain" description="Tetrapyrrole biosynthesis uroporphyrinogen III synthase" evidence="9">
    <location>
        <begin position="27"/>
        <end position="250"/>
    </location>
</feature>
<proteinExistence type="inferred from homology"/>
<dbReference type="PANTHER" id="PTHR38042">
    <property type="entry name" value="UROPORPHYRINOGEN-III SYNTHASE, CHLOROPLASTIC"/>
    <property type="match status" value="1"/>
</dbReference>
<protein>
    <recommendedName>
        <fullName evidence="3">uroporphyrinogen-III synthase</fullName>
        <ecNumber evidence="3">4.2.1.75</ecNumber>
    </recommendedName>
    <alternativeName>
        <fullName evidence="7">Hydroxymethylbilane hydrolyase [cyclizing]</fullName>
    </alternativeName>
    <alternativeName>
        <fullName evidence="6">Uroporphyrinogen-III cosynthase</fullName>
    </alternativeName>
</protein>
<dbReference type="InterPro" id="IPR003754">
    <property type="entry name" value="4pyrrol_synth_uPrphyn_synth"/>
</dbReference>
<keyword evidence="5" id="KW-0627">Porphyrin biosynthesis</keyword>
<name>A0A3B1CAI3_9ZZZZ</name>
<evidence type="ECO:0000313" key="10">
    <source>
        <dbReference type="EMBL" id="VAX13857.1"/>
    </source>
</evidence>
<comment type="catalytic activity">
    <reaction evidence="8">
        <text>hydroxymethylbilane = uroporphyrinogen III + H2O</text>
        <dbReference type="Rhea" id="RHEA:18965"/>
        <dbReference type="ChEBI" id="CHEBI:15377"/>
        <dbReference type="ChEBI" id="CHEBI:57308"/>
        <dbReference type="ChEBI" id="CHEBI:57845"/>
        <dbReference type="EC" id="4.2.1.75"/>
    </reaction>
</comment>
<evidence type="ECO:0000259" key="9">
    <source>
        <dbReference type="Pfam" id="PF02602"/>
    </source>
</evidence>
<dbReference type="Gene3D" id="3.40.50.10090">
    <property type="match status" value="2"/>
</dbReference>
<sequence length="260" mass="28537">MQTDQQVGTLQGLKVMITRPEHQAGTLQQLVTQAGGVPFVYPLLSIQPATELQSLASILNHLDHYQLAIFVSPNAVMFGMELIHAHGGLPLDMRTATVGQGSAQMFRQLSGFDVDYCPETDFSSEGLLALPALQAVCGQRILIFRGQSGRGKLAESLRERGAQVHYMPVYQRQPAKCDARQLGDAIQQKKIDIISLTSSDALDHLFSLVEKERLTAMPFVVINSRLARCLQDQGVTGEIIVSPQASDAGILETLQQWRNQ</sequence>
<dbReference type="EC" id="4.2.1.75" evidence="3"/>
<evidence type="ECO:0000256" key="6">
    <source>
        <dbReference type="ARBA" id="ARBA00031702"/>
    </source>
</evidence>
<evidence type="ECO:0000256" key="2">
    <source>
        <dbReference type="ARBA" id="ARBA00008133"/>
    </source>
</evidence>
<dbReference type="Pfam" id="PF02602">
    <property type="entry name" value="HEM4"/>
    <property type="match status" value="1"/>
</dbReference>
<organism evidence="10">
    <name type="scientific">hydrothermal vent metagenome</name>
    <dbReference type="NCBI Taxonomy" id="652676"/>
    <lineage>
        <taxon>unclassified sequences</taxon>
        <taxon>metagenomes</taxon>
        <taxon>ecological metagenomes</taxon>
    </lineage>
</organism>
<dbReference type="InterPro" id="IPR036108">
    <property type="entry name" value="4pyrrol_syn_uPrphyn_synt_sf"/>
</dbReference>
<dbReference type="AlphaFoldDB" id="A0A3B1CAI3"/>
<evidence type="ECO:0000256" key="7">
    <source>
        <dbReference type="ARBA" id="ARBA00032649"/>
    </source>
</evidence>
<dbReference type="InterPro" id="IPR039793">
    <property type="entry name" value="UROS/Hem4"/>
</dbReference>
<dbReference type="PANTHER" id="PTHR38042:SF1">
    <property type="entry name" value="UROPORPHYRINOGEN-III SYNTHASE, CHLOROPLASTIC"/>
    <property type="match status" value="1"/>
</dbReference>
<reference evidence="10" key="1">
    <citation type="submission" date="2018-06" db="EMBL/GenBank/DDBJ databases">
        <authorList>
            <person name="Zhirakovskaya E."/>
        </authorList>
    </citation>
    <scope>NUCLEOTIDE SEQUENCE</scope>
</reference>
<dbReference type="EMBL" id="UOFZ01000143">
    <property type="protein sequence ID" value="VAX13857.1"/>
    <property type="molecule type" value="Genomic_DNA"/>
</dbReference>
<evidence type="ECO:0000256" key="8">
    <source>
        <dbReference type="ARBA" id="ARBA00048617"/>
    </source>
</evidence>
<gene>
    <name evidence="10" type="ORF">MNBD_GAMMA24-1698</name>
</gene>
<dbReference type="SUPFAM" id="SSF69618">
    <property type="entry name" value="HemD-like"/>
    <property type="match status" value="1"/>
</dbReference>
<evidence type="ECO:0000256" key="5">
    <source>
        <dbReference type="ARBA" id="ARBA00023244"/>
    </source>
</evidence>
<evidence type="ECO:0000256" key="1">
    <source>
        <dbReference type="ARBA" id="ARBA00004772"/>
    </source>
</evidence>
<evidence type="ECO:0000256" key="4">
    <source>
        <dbReference type="ARBA" id="ARBA00023239"/>
    </source>
</evidence>
<comment type="similarity">
    <text evidence="2">Belongs to the uroporphyrinogen-III synthase family.</text>
</comment>
<dbReference type="GO" id="GO:0006780">
    <property type="term" value="P:uroporphyrinogen III biosynthetic process"/>
    <property type="evidence" value="ECO:0007669"/>
    <property type="project" value="InterPro"/>
</dbReference>
<dbReference type="CDD" id="cd06578">
    <property type="entry name" value="HemD"/>
    <property type="match status" value="1"/>
</dbReference>
<accession>A0A3B1CAI3</accession>
<dbReference type="GO" id="GO:0004852">
    <property type="term" value="F:uroporphyrinogen-III synthase activity"/>
    <property type="evidence" value="ECO:0007669"/>
    <property type="project" value="UniProtKB-EC"/>
</dbReference>